<feature type="domain" description="PiggyBac transposable element-derived protein" evidence="2">
    <location>
        <begin position="364"/>
        <end position="578"/>
    </location>
</feature>
<evidence type="ECO:0000313" key="3">
    <source>
        <dbReference type="EMBL" id="PFX22429.1"/>
    </source>
</evidence>
<dbReference type="STRING" id="50429.A0A2B4S063"/>
<dbReference type="InterPro" id="IPR029526">
    <property type="entry name" value="PGBD"/>
</dbReference>
<dbReference type="EMBL" id="LSMT01000240">
    <property type="protein sequence ID" value="PFX22429.1"/>
    <property type="molecule type" value="Genomic_DNA"/>
</dbReference>
<accession>A0A2B4S063</accession>
<feature type="region of interest" description="Disordered" evidence="1">
    <location>
        <begin position="301"/>
        <end position="336"/>
    </location>
</feature>
<evidence type="ECO:0000313" key="4">
    <source>
        <dbReference type="Proteomes" id="UP000225706"/>
    </source>
</evidence>
<dbReference type="PANTHER" id="PTHR46599:SF3">
    <property type="entry name" value="PIGGYBAC TRANSPOSABLE ELEMENT-DERIVED PROTEIN 4"/>
    <property type="match status" value="1"/>
</dbReference>
<dbReference type="Pfam" id="PF13843">
    <property type="entry name" value="DDE_Tnp_1_7"/>
    <property type="match status" value="1"/>
</dbReference>
<dbReference type="Proteomes" id="UP000225706">
    <property type="component" value="Unassembled WGS sequence"/>
</dbReference>
<dbReference type="AlphaFoldDB" id="A0A2B4S063"/>
<comment type="caution">
    <text evidence="3">The sequence shown here is derived from an EMBL/GenBank/DDBJ whole genome shotgun (WGS) entry which is preliminary data.</text>
</comment>
<sequence>MLLFRVIGKQATDVWVLNKSIHIDDTGSVIPRDSQNYILLDDTSLPVLTVITTIDDGEALQNLILAEQNLLANNFPQGLMTIACVAIGANYDLVVKKFGGCTLPVLFGAPQSAKTTALKAALSVVGNTDIVQVMTFKAIMDAVCKTSIPFGWDDCEKNATMKQVAIALFKQGGTKSYLGRKIPRIFPIMTTNVDGKTLKKCHDRCKRKCSSCHCIHEAGVATATDGDIDHFTDRLVEMADDQELVIDQRALVSYSLLVFVSKTGDRQCRSRESGVKIQFADENKFPLAHFTEHRLSENEFFSDESESHLEDSDDLTSNEDIDQEMDEDVEETDWSEEINRREDVQFQEEVGINVDSQNLRSCLDFFFLFFTEEVWQLLVEQTNLYAEQKRGPKERSVWYPVTADEMKAWVSLYLNMGLVTKPNLSSYWSTDPALSSPIFPSIMSRDRFVQILQYLHFADNNQAPRADSAGYNKLYKIQPFLNLVIPKFQQVYKPNRQLNVDETLIKFKGKVHFRQYLPIRPGRFGIKAFTLAGSTSGYLLNSKIYTGKEGDEVQRDLGRKAVMSVMEPYLDKGYHVLFRRR</sequence>
<dbReference type="OrthoDB" id="5981628at2759"/>
<proteinExistence type="predicted"/>
<gene>
    <name evidence="3" type="primary">PGBD1</name>
    <name evidence="3" type="ORF">AWC38_SpisGene13061</name>
</gene>
<reference evidence="4" key="1">
    <citation type="journal article" date="2017" name="bioRxiv">
        <title>Comparative analysis of the genomes of Stylophora pistillata and Acropora digitifera provides evidence for extensive differences between species of corals.</title>
        <authorList>
            <person name="Voolstra C.R."/>
            <person name="Li Y."/>
            <person name="Liew Y.J."/>
            <person name="Baumgarten S."/>
            <person name="Zoccola D."/>
            <person name="Flot J.-F."/>
            <person name="Tambutte S."/>
            <person name="Allemand D."/>
            <person name="Aranda M."/>
        </authorList>
    </citation>
    <scope>NUCLEOTIDE SEQUENCE [LARGE SCALE GENOMIC DNA]</scope>
</reference>
<evidence type="ECO:0000259" key="2">
    <source>
        <dbReference type="Pfam" id="PF13843"/>
    </source>
</evidence>
<organism evidence="3 4">
    <name type="scientific">Stylophora pistillata</name>
    <name type="common">Smooth cauliflower coral</name>
    <dbReference type="NCBI Taxonomy" id="50429"/>
    <lineage>
        <taxon>Eukaryota</taxon>
        <taxon>Metazoa</taxon>
        <taxon>Cnidaria</taxon>
        <taxon>Anthozoa</taxon>
        <taxon>Hexacorallia</taxon>
        <taxon>Scleractinia</taxon>
        <taxon>Astrocoeniina</taxon>
        <taxon>Pocilloporidae</taxon>
        <taxon>Stylophora</taxon>
    </lineage>
</organism>
<keyword evidence="4" id="KW-1185">Reference proteome</keyword>
<evidence type="ECO:0000256" key="1">
    <source>
        <dbReference type="SAM" id="MobiDB-lite"/>
    </source>
</evidence>
<protein>
    <submittedName>
        <fullName evidence="3">PiggyBac transposable element-derived protein 1</fullName>
    </submittedName>
</protein>
<name>A0A2B4S063_STYPI</name>
<feature type="compositionally biased region" description="Acidic residues" evidence="1">
    <location>
        <begin position="311"/>
        <end position="336"/>
    </location>
</feature>
<dbReference type="PANTHER" id="PTHR46599">
    <property type="entry name" value="PIGGYBAC TRANSPOSABLE ELEMENT-DERIVED PROTEIN 4"/>
    <property type="match status" value="1"/>
</dbReference>